<dbReference type="InterPro" id="IPR027417">
    <property type="entry name" value="P-loop_NTPase"/>
</dbReference>
<protein>
    <submittedName>
        <fullName evidence="2">KAP family P-loop domain-containing protein</fullName>
    </submittedName>
</protein>
<proteinExistence type="predicted"/>
<dbReference type="Pfam" id="PF07693">
    <property type="entry name" value="KAP_NTPase"/>
    <property type="match status" value="1"/>
</dbReference>
<evidence type="ECO:0000259" key="1">
    <source>
        <dbReference type="Pfam" id="PF07693"/>
    </source>
</evidence>
<reference evidence="2" key="1">
    <citation type="submission" date="2019-02" db="EMBL/GenBank/DDBJ databases">
        <authorList>
            <person name="Gruber-Vodicka R. H."/>
            <person name="Seah K. B. B."/>
        </authorList>
    </citation>
    <scope>NUCLEOTIDE SEQUENCE</scope>
    <source>
        <strain evidence="2">BECK_DK161</strain>
    </source>
</reference>
<dbReference type="SUPFAM" id="SSF52540">
    <property type="entry name" value="P-loop containing nucleoside triphosphate hydrolases"/>
    <property type="match status" value="1"/>
</dbReference>
<name>A0A450SLF0_9GAMM</name>
<gene>
    <name evidence="2" type="ORF">BECKDK2373C_GA0170839_104316</name>
</gene>
<feature type="domain" description="KAP NTPase" evidence="1">
    <location>
        <begin position="32"/>
        <end position="322"/>
    </location>
</feature>
<sequence length="454" mass="51404">MKISTFDDDLLELREFADRLERFIATERDYVEDGLVLALTSKFGSGKTTFLAMWKASLEGTEDETGRPLLISLNAWESDYYDAPLFALVSALVERLKTKGRSSKADTLKETAKNVGWSLMAAGNQIARKTTGVDVPAAVGHAARKKAEREDPIRVHPDAFSLYEHRKAAMQSLREAIREIVADSEHGVWFLVDELDRCRPDYAIAYLETIKHIFDIKGAVFLLAADRRQLENSARAAFGPDLDFEEYYRKFVHREITLPPISAAGYRNLALKYVPYYLEREGTRYCRMALDDHRIKNIVELIGALKLTPRQIQEVFRVLGHISATSEENKGRLSWWATAESVAMAALRIGAPRIFDRLGSGRLEPEEALDFLQGLVGGSRGPSVRWWFTLFFTGGGLRVDKGESLGKIMQRVGLIKEASDFSMVELHQWDSSWEDSSNRFGEIQEKIERVSQWG</sequence>
<dbReference type="AlphaFoldDB" id="A0A450SLF0"/>
<dbReference type="EMBL" id="CAADEY010000043">
    <property type="protein sequence ID" value="VFJ54450.1"/>
    <property type="molecule type" value="Genomic_DNA"/>
</dbReference>
<accession>A0A450SLF0</accession>
<dbReference type="InterPro" id="IPR011646">
    <property type="entry name" value="KAP_P-loop"/>
</dbReference>
<evidence type="ECO:0000313" key="2">
    <source>
        <dbReference type="EMBL" id="VFJ54450.1"/>
    </source>
</evidence>
<organism evidence="2">
    <name type="scientific">Candidatus Kentrum sp. DK</name>
    <dbReference type="NCBI Taxonomy" id="2126562"/>
    <lineage>
        <taxon>Bacteria</taxon>
        <taxon>Pseudomonadati</taxon>
        <taxon>Pseudomonadota</taxon>
        <taxon>Gammaproteobacteria</taxon>
        <taxon>Candidatus Kentrum</taxon>
    </lineage>
</organism>